<sequence>MTQPISFRPLHGPGSVRRTGAETVPAAPSSGQQSASVPLARLTGLARALANEGPPVDHARIAQIRQAIASGSYRPDANAVADAMLRHFGWSSA</sequence>
<evidence type="ECO:0000256" key="1">
    <source>
        <dbReference type="ARBA" id="ARBA00005322"/>
    </source>
</evidence>
<dbReference type="InterPro" id="IPR031316">
    <property type="entry name" value="FlgM_C"/>
</dbReference>
<evidence type="ECO:0000313" key="11">
    <source>
        <dbReference type="EMBL" id="MFD1766781.1"/>
    </source>
</evidence>
<feature type="compositionally biased region" description="Low complexity" evidence="9">
    <location>
        <begin position="24"/>
        <end position="36"/>
    </location>
</feature>
<keyword evidence="5" id="KW-0805">Transcription regulation</keyword>
<evidence type="ECO:0000313" key="12">
    <source>
        <dbReference type="Proteomes" id="UP001597215"/>
    </source>
</evidence>
<dbReference type="NCBIfam" id="TIGR03824">
    <property type="entry name" value="FlgM_jcvi"/>
    <property type="match status" value="1"/>
</dbReference>
<comment type="caution">
    <text evidence="11">The sequence shown here is derived from an EMBL/GenBank/DDBJ whole genome shotgun (WGS) entry which is preliminary data.</text>
</comment>
<dbReference type="Pfam" id="PF04316">
    <property type="entry name" value="FlgM"/>
    <property type="match status" value="1"/>
</dbReference>
<proteinExistence type="inferred from homology"/>
<feature type="region of interest" description="Disordered" evidence="9">
    <location>
        <begin position="1"/>
        <end position="36"/>
    </location>
</feature>
<evidence type="ECO:0000259" key="10">
    <source>
        <dbReference type="Pfam" id="PF04316"/>
    </source>
</evidence>
<dbReference type="InterPro" id="IPR007412">
    <property type="entry name" value="FlgM"/>
</dbReference>
<dbReference type="SUPFAM" id="SSF101498">
    <property type="entry name" value="Anti-sigma factor FlgM"/>
    <property type="match status" value="1"/>
</dbReference>
<keyword evidence="4" id="KW-1005">Bacterial flagellum biogenesis</keyword>
<comment type="similarity">
    <text evidence="1">Belongs to the FlgM family.</text>
</comment>
<dbReference type="RefSeq" id="WP_381513271.1">
    <property type="nucleotide sequence ID" value="NZ_JBHUEL010000007.1"/>
</dbReference>
<keyword evidence="11" id="KW-0969">Cilium</keyword>
<keyword evidence="6" id="KW-0804">Transcription</keyword>
<dbReference type="EMBL" id="JBHUEL010000007">
    <property type="protein sequence ID" value="MFD1766781.1"/>
    <property type="molecule type" value="Genomic_DNA"/>
</dbReference>
<evidence type="ECO:0000256" key="8">
    <source>
        <dbReference type="ARBA" id="ARBA00030117"/>
    </source>
</evidence>
<reference evidence="12" key="1">
    <citation type="journal article" date="2019" name="Int. J. Syst. Evol. Microbiol.">
        <title>The Global Catalogue of Microorganisms (GCM) 10K type strain sequencing project: providing services to taxonomists for standard genome sequencing and annotation.</title>
        <authorList>
            <consortium name="The Broad Institute Genomics Platform"/>
            <consortium name="The Broad Institute Genome Sequencing Center for Infectious Disease"/>
            <person name="Wu L."/>
            <person name="Ma J."/>
        </authorList>
    </citation>
    <scope>NUCLEOTIDE SEQUENCE [LARGE SCALE GENOMIC DNA]</scope>
    <source>
        <strain evidence="12">CGMCC 1.12449</strain>
    </source>
</reference>
<comment type="function">
    <text evidence="7">Responsible for the coupling of flagellin expression to flagellar assembly by preventing expression of the flagellin genes when a component of the middle class of proteins is defective. It negatively regulates flagellar genes by inhibiting the activity of FliA by directly binding to FliA.</text>
</comment>
<keyword evidence="3" id="KW-0678">Repressor</keyword>
<protein>
    <recommendedName>
        <fullName evidence="2">Negative regulator of flagellin synthesis</fullName>
    </recommendedName>
    <alternativeName>
        <fullName evidence="8">Anti-sigma-28 factor</fullName>
    </alternativeName>
</protein>
<evidence type="ECO:0000256" key="2">
    <source>
        <dbReference type="ARBA" id="ARBA00017823"/>
    </source>
</evidence>
<evidence type="ECO:0000256" key="3">
    <source>
        <dbReference type="ARBA" id="ARBA00022491"/>
    </source>
</evidence>
<keyword evidence="11" id="KW-0966">Cell projection</keyword>
<accession>A0ABW4MF48</accession>
<dbReference type="Proteomes" id="UP001597215">
    <property type="component" value="Unassembled WGS sequence"/>
</dbReference>
<evidence type="ECO:0000256" key="6">
    <source>
        <dbReference type="ARBA" id="ARBA00023163"/>
    </source>
</evidence>
<name>A0ABW4MF48_9SPHN</name>
<evidence type="ECO:0000256" key="9">
    <source>
        <dbReference type="SAM" id="MobiDB-lite"/>
    </source>
</evidence>
<dbReference type="InterPro" id="IPR035890">
    <property type="entry name" value="Anti-sigma-28_factor_FlgM_sf"/>
</dbReference>
<organism evidence="11 12">
    <name type="scientific">Sphingorhabdus buctiana</name>
    <dbReference type="NCBI Taxonomy" id="1508805"/>
    <lineage>
        <taxon>Bacteria</taxon>
        <taxon>Pseudomonadati</taxon>
        <taxon>Pseudomonadota</taxon>
        <taxon>Alphaproteobacteria</taxon>
        <taxon>Sphingomonadales</taxon>
        <taxon>Sphingomonadaceae</taxon>
        <taxon>Sphingorhabdus</taxon>
    </lineage>
</organism>
<feature type="domain" description="Anti-sigma-28 factor FlgM C-terminal" evidence="10">
    <location>
        <begin position="45"/>
        <end position="85"/>
    </location>
</feature>
<evidence type="ECO:0000256" key="4">
    <source>
        <dbReference type="ARBA" id="ARBA00022795"/>
    </source>
</evidence>
<evidence type="ECO:0000256" key="7">
    <source>
        <dbReference type="ARBA" id="ARBA00024739"/>
    </source>
</evidence>
<evidence type="ECO:0000256" key="5">
    <source>
        <dbReference type="ARBA" id="ARBA00023015"/>
    </source>
</evidence>
<keyword evidence="11" id="KW-0282">Flagellum</keyword>
<keyword evidence="12" id="KW-1185">Reference proteome</keyword>
<gene>
    <name evidence="11" type="primary">flgM</name>
    <name evidence="11" type="ORF">ACFSAG_07990</name>
</gene>